<dbReference type="PIR" id="T42966">
    <property type="entry name" value="T42966"/>
</dbReference>
<organism evidence="5">
    <name type="scientific">Ateline herpesvirus 3</name>
    <name type="common">AtHV-3</name>
    <name type="synonym">Herpesvirus ateles</name>
    <dbReference type="NCBI Taxonomy" id="85618"/>
    <lineage>
        <taxon>Viruses</taxon>
        <taxon>Duplodnaviria</taxon>
        <taxon>Heunggongvirae</taxon>
        <taxon>Peploviricota</taxon>
        <taxon>Herviviricetes</taxon>
        <taxon>Herpesvirales</taxon>
        <taxon>Orthoherpesviridae</taxon>
        <taxon>Gammaherpesvirinae</taxon>
        <taxon>Rhadinovirus</taxon>
        <taxon>Rhadinovirus atelinegamma3</taxon>
    </lineage>
</organism>
<dbReference type="Gene3D" id="1.10.3390.10">
    <property type="entry name" value="YejL-like"/>
    <property type="match status" value="1"/>
</dbReference>
<keyword evidence="2" id="KW-0175">Coiled coil</keyword>
<dbReference type="Proteomes" id="UP000008287">
    <property type="component" value="Segment"/>
</dbReference>
<dbReference type="SUPFAM" id="SSF160459">
    <property type="entry name" value="BLRF2-like"/>
    <property type="match status" value="1"/>
</dbReference>
<organismHost>
    <name type="scientific">Ateles</name>
    <dbReference type="NCBI Taxonomy" id="9506"/>
</organismHost>
<evidence type="ECO:0000256" key="2">
    <source>
        <dbReference type="SAM" id="Coils"/>
    </source>
</evidence>
<dbReference type="KEGG" id="vg:1450400"/>
<evidence type="ECO:0000256" key="1">
    <source>
        <dbReference type="ARBA" id="ARBA00008922"/>
    </source>
</evidence>
<dbReference type="EMBL" id="AF083424">
    <property type="protein sequence ID" value="AAC95577.1"/>
    <property type="molecule type" value="Genomic_DNA"/>
</dbReference>
<evidence type="ECO:0000313" key="5">
    <source>
        <dbReference type="Proteomes" id="UP000008287"/>
    </source>
</evidence>
<comment type="similarity">
    <text evidence="1">Belongs to the herpesviridae BLRF2 family.</text>
</comment>
<feature type="region of interest" description="Disordered" evidence="3">
    <location>
        <begin position="96"/>
        <end position="115"/>
    </location>
</feature>
<dbReference type="InterPro" id="IPR008642">
    <property type="entry name" value="Herpes_BLRF2"/>
</dbReference>
<dbReference type="GeneID" id="1450400"/>
<name>Q9YTL4_ATHV3</name>
<feature type="compositionally biased region" description="Basic residues" evidence="3">
    <location>
        <begin position="106"/>
        <end position="115"/>
    </location>
</feature>
<dbReference type="OrthoDB" id="37647at10239"/>
<protein>
    <submittedName>
        <fullName evidence="4">Orf 52</fullName>
    </submittedName>
</protein>
<keyword evidence="5" id="KW-1185">Reference proteome</keyword>
<reference evidence="4 5" key="1">
    <citation type="journal article" date="2000" name="J. Virol.">
        <title>Primary structure of the Herpesvirus ateles genome.</title>
        <authorList>
            <person name="Albrecht J.C."/>
        </authorList>
    </citation>
    <scope>NUCLEOTIDE SEQUENCE [LARGE SCALE GENOMIC DNA]</scope>
    <source>
        <strain evidence="4">73</strain>
    </source>
</reference>
<proteinExistence type="inferred from homology"/>
<feature type="coiled-coil region" evidence="2">
    <location>
        <begin position="3"/>
        <end position="30"/>
    </location>
</feature>
<accession>Q9YTL4</accession>
<feature type="compositionally biased region" description="Basic and acidic residues" evidence="3">
    <location>
        <begin position="96"/>
        <end position="105"/>
    </location>
</feature>
<dbReference type="Pfam" id="PF05812">
    <property type="entry name" value="Herpes_BLRF2"/>
    <property type="match status" value="1"/>
</dbReference>
<sequence length="115" mass="13152">MASGRASSDVEELQKELQKLKLENKALKKKMLQGNPEEEMLTPPQKEILINSLVSKLTKQAELKIRERVTKDLLPLVTKNQCMEAIADIKYRIDVSTKESQDRPRKTSCKLKTSK</sequence>
<evidence type="ECO:0000313" key="4">
    <source>
        <dbReference type="EMBL" id="AAC95577.1"/>
    </source>
</evidence>
<dbReference type="RefSeq" id="NP_048024.1">
    <property type="nucleotide sequence ID" value="NC_001987.1"/>
</dbReference>
<evidence type="ECO:0000256" key="3">
    <source>
        <dbReference type="SAM" id="MobiDB-lite"/>
    </source>
</evidence>